<dbReference type="GO" id="GO:0020037">
    <property type="term" value="F:heme binding"/>
    <property type="evidence" value="ECO:0007669"/>
    <property type="project" value="InterPro"/>
</dbReference>
<keyword evidence="3" id="KW-1185">Reference proteome</keyword>
<dbReference type="Proteomes" id="UP000439903">
    <property type="component" value="Unassembled WGS sequence"/>
</dbReference>
<accession>A0A8H3WZ98</accession>
<dbReference type="Gene3D" id="1.10.630.10">
    <property type="entry name" value="Cytochrome P450"/>
    <property type="match status" value="1"/>
</dbReference>
<dbReference type="GO" id="GO:0005506">
    <property type="term" value="F:iron ion binding"/>
    <property type="evidence" value="ECO:0007669"/>
    <property type="project" value="InterPro"/>
</dbReference>
<dbReference type="GO" id="GO:0004497">
    <property type="term" value="F:monooxygenase activity"/>
    <property type="evidence" value="ECO:0007669"/>
    <property type="project" value="InterPro"/>
</dbReference>
<comment type="caution">
    <text evidence="2">The sequence shown here is derived from an EMBL/GenBank/DDBJ whole genome shotgun (WGS) entry which is preliminary data.</text>
</comment>
<dbReference type="SUPFAM" id="SSF48264">
    <property type="entry name" value="Cytochrome P450"/>
    <property type="match status" value="1"/>
</dbReference>
<evidence type="ECO:0000256" key="1">
    <source>
        <dbReference type="SAM" id="Phobius"/>
    </source>
</evidence>
<organism evidence="2 3">
    <name type="scientific">Gigaspora margarita</name>
    <dbReference type="NCBI Taxonomy" id="4874"/>
    <lineage>
        <taxon>Eukaryota</taxon>
        <taxon>Fungi</taxon>
        <taxon>Fungi incertae sedis</taxon>
        <taxon>Mucoromycota</taxon>
        <taxon>Glomeromycotina</taxon>
        <taxon>Glomeromycetes</taxon>
        <taxon>Diversisporales</taxon>
        <taxon>Gigasporaceae</taxon>
        <taxon>Gigaspora</taxon>
    </lineage>
</organism>
<evidence type="ECO:0000313" key="2">
    <source>
        <dbReference type="EMBL" id="KAF0376326.1"/>
    </source>
</evidence>
<feature type="transmembrane region" description="Helical" evidence="1">
    <location>
        <begin position="9"/>
        <end position="27"/>
    </location>
</feature>
<reference evidence="2 3" key="1">
    <citation type="journal article" date="2019" name="Environ. Microbiol.">
        <title>At the nexus of three kingdoms: the genome of the mycorrhizal fungus Gigaspora margarita provides insights into plant, endobacterial and fungal interactions.</title>
        <authorList>
            <person name="Venice F."/>
            <person name="Ghignone S."/>
            <person name="Salvioli di Fossalunga A."/>
            <person name="Amselem J."/>
            <person name="Novero M."/>
            <person name="Xianan X."/>
            <person name="Sedzielewska Toro K."/>
            <person name="Morin E."/>
            <person name="Lipzen A."/>
            <person name="Grigoriev I.V."/>
            <person name="Henrissat B."/>
            <person name="Martin F.M."/>
            <person name="Bonfante P."/>
        </authorList>
    </citation>
    <scope>NUCLEOTIDE SEQUENCE [LARGE SCALE GENOMIC DNA]</scope>
    <source>
        <strain evidence="2 3">BEG34</strain>
    </source>
</reference>
<dbReference type="InterPro" id="IPR036396">
    <property type="entry name" value="Cyt_P450_sf"/>
</dbReference>
<gene>
    <name evidence="2" type="ORF">F8M41_012688</name>
</gene>
<protein>
    <submittedName>
        <fullName evidence="2">Cytochrome P450</fullName>
    </submittedName>
</protein>
<name>A0A8H3WZ98_GIGMA</name>
<evidence type="ECO:0000313" key="3">
    <source>
        <dbReference type="Proteomes" id="UP000439903"/>
    </source>
</evidence>
<dbReference type="EMBL" id="WTPW01002578">
    <property type="protein sequence ID" value="KAF0376326.1"/>
    <property type="molecule type" value="Genomic_DNA"/>
</dbReference>
<sequence length="205" mass="24185">MIRALIENTYVQLLIVGLIVALIYFHLTRKRIKLNEPPLVNYRIPIIGHTLRFIDDCEKLVLESREKLEKIRFLKYTKKKMTLIFIQVLKCNYFFKVNLNDIIDQIQQNVVKGINIYIGECIVTIEPMVINDPHKVVLNIFAMVAASIFFGEEYGHYEEILELFKNLVDSILKSFFAPKYYPLYIPGFMTNLQHFLYDLCQNINK</sequence>
<keyword evidence="1" id="KW-0472">Membrane</keyword>
<dbReference type="AlphaFoldDB" id="A0A8H3WZ98"/>
<dbReference type="GO" id="GO:0016705">
    <property type="term" value="F:oxidoreductase activity, acting on paired donors, with incorporation or reduction of molecular oxygen"/>
    <property type="evidence" value="ECO:0007669"/>
    <property type="project" value="InterPro"/>
</dbReference>
<proteinExistence type="predicted"/>
<keyword evidence="1" id="KW-0812">Transmembrane</keyword>
<keyword evidence="1" id="KW-1133">Transmembrane helix</keyword>
<dbReference type="OrthoDB" id="1844152at2759"/>